<dbReference type="PRINTS" id="PR00332">
    <property type="entry name" value="HISTRIAD"/>
</dbReference>
<dbReference type="InterPro" id="IPR036265">
    <property type="entry name" value="HIT-like_sf"/>
</dbReference>
<dbReference type="InterPro" id="IPR001310">
    <property type="entry name" value="Histidine_triad_HIT"/>
</dbReference>
<evidence type="ECO:0000313" key="5">
    <source>
        <dbReference type="Proteomes" id="UP001250698"/>
    </source>
</evidence>
<dbReference type="InterPro" id="IPR012489">
    <property type="entry name" value="NucleaseA_inhib-like"/>
</dbReference>
<comment type="caution">
    <text evidence="4">The sequence shown here is derived from an EMBL/GenBank/DDBJ whole genome shotgun (WGS) entry which is preliminary data.</text>
</comment>
<dbReference type="SUPFAM" id="SSF54197">
    <property type="entry name" value="HIT-like"/>
    <property type="match status" value="1"/>
</dbReference>
<dbReference type="Gene3D" id="3.30.428.10">
    <property type="entry name" value="HIT-like"/>
    <property type="match status" value="1"/>
</dbReference>
<accession>A0ABU3TCH6</accession>
<protein>
    <submittedName>
        <fullName evidence="4">Nuclease A inhibitor family protein</fullName>
    </submittedName>
</protein>
<feature type="short sequence motif" description="Histidine triad motif" evidence="1">
    <location>
        <begin position="91"/>
        <end position="95"/>
    </location>
</feature>
<dbReference type="PANTHER" id="PTHR46648:SF1">
    <property type="entry name" value="ADENOSINE 5'-MONOPHOSPHORAMIDASE HNT1"/>
    <property type="match status" value="1"/>
</dbReference>
<dbReference type="PROSITE" id="PS51084">
    <property type="entry name" value="HIT_2"/>
    <property type="match status" value="1"/>
</dbReference>
<evidence type="ECO:0000256" key="1">
    <source>
        <dbReference type="PROSITE-ProRule" id="PRU00464"/>
    </source>
</evidence>
<keyword evidence="5" id="KW-1185">Reference proteome</keyword>
<gene>
    <name evidence="4" type="ORF">ROI90_01145</name>
</gene>
<feature type="domain" description="HIT" evidence="3">
    <location>
        <begin position="4"/>
        <end position="107"/>
    </location>
</feature>
<reference evidence="4 5" key="1">
    <citation type="submission" date="2023-10" db="EMBL/GenBank/DDBJ databases">
        <title>Hymenobacter endophyticus sp. nov., an isolate from the leaf tissues of wheat.</title>
        <authorList>
            <person name="Dai Y."/>
        </authorList>
    </citation>
    <scope>NUCLEOTIDE SEQUENCE [LARGE SCALE GENOMIC DNA]</scope>
    <source>
        <strain evidence="4 5">ZK17L-C2</strain>
    </source>
</reference>
<dbReference type="PANTHER" id="PTHR46648">
    <property type="entry name" value="HIT FAMILY PROTEIN 1"/>
    <property type="match status" value="1"/>
</dbReference>
<dbReference type="RefSeq" id="WP_315996504.1">
    <property type="nucleotide sequence ID" value="NZ_JAWDJT010000001.1"/>
</dbReference>
<dbReference type="Pfam" id="PF07924">
    <property type="entry name" value="NuiA"/>
    <property type="match status" value="1"/>
</dbReference>
<dbReference type="Pfam" id="PF01230">
    <property type="entry name" value="HIT"/>
    <property type="match status" value="1"/>
</dbReference>
<evidence type="ECO:0000259" key="3">
    <source>
        <dbReference type="PROSITE" id="PS51084"/>
    </source>
</evidence>
<proteinExistence type="predicted"/>
<dbReference type="EMBL" id="JAWDJT010000001">
    <property type="protein sequence ID" value="MDU0368985.1"/>
    <property type="molecule type" value="Genomic_DNA"/>
</dbReference>
<name>A0ABU3TCH6_9BACT</name>
<dbReference type="Gene3D" id="3.40.1460.10">
    <property type="entry name" value="Nuclease A inhibitor-like"/>
    <property type="match status" value="1"/>
</dbReference>
<dbReference type="InterPro" id="IPR011146">
    <property type="entry name" value="HIT-like"/>
</dbReference>
<dbReference type="Proteomes" id="UP001250698">
    <property type="component" value="Unassembled WGS sequence"/>
</dbReference>
<evidence type="ECO:0000256" key="2">
    <source>
        <dbReference type="SAM" id="MobiDB-lite"/>
    </source>
</evidence>
<organism evidence="4 5">
    <name type="scientific">Hymenobacter endophyticus</name>
    <dbReference type="NCBI Taxonomy" id="3076335"/>
    <lineage>
        <taxon>Bacteria</taxon>
        <taxon>Pseudomonadati</taxon>
        <taxon>Bacteroidota</taxon>
        <taxon>Cytophagia</taxon>
        <taxon>Cytophagales</taxon>
        <taxon>Hymenobacteraceae</taxon>
        <taxon>Hymenobacter</taxon>
    </lineage>
</organism>
<feature type="region of interest" description="Disordered" evidence="2">
    <location>
        <begin position="136"/>
        <end position="178"/>
    </location>
</feature>
<dbReference type="InterPro" id="IPR036587">
    <property type="entry name" value="NucleaseA_inhib-like_sf"/>
</dbReference>
<evidence type="ECO:0000313" key="4">
    <source>
        <dbReference type="EMBL" id="MDU0368985.1"/>
    </source>
</evidence>
<dbReference type="SUPFAM" id="SSF82602">
    <property type="entry name" value="Nuclease A inhibitor (NuiA)"/>
    <property type="match status" value="1"/>
</dbReference>
<feature type="compositionally biased region" description="Basic and acidic residues" evidence="2">
    <location>
        <begin position="144"/>
        <end position="155"/>
    </location>
</feature>
<sequence>MPSVFSRIVSGELPAFKVAEDEHHLAFLDITPLVEGHTLVIPKREVDYIFDLPPGELAALHLFAQRVAKGVKAAVPCKRVGVAVIGLEVPHAHIHLIPMNQVSDMNFANPKIKVAEQRQNQLAAAIGAQVPAEVAGTPAAASADPRDTKGGRETVEASEPQAKHGKPAAAAASDDPTLAPLRDMTEGLVYMSEGDAPLEPVSFPAPAGGLTDAALAQLAGLPADTQVEKQELTYFLRNHTADDGVLGNPELANRFKALQMYLKQELSGTQVYRFGTGPQVPVLVLGEAEGGKLQGFKTVLTET</sequence>